<comment type="caution">
    <text evidence="1">The sequence shown here is derived from an EMBL/GenBank/DDBJ whole genome shotgun (WGS) entry which is preliminary data.</text>
</comment>
<sequence>MLTYNMVDGRRTTDVEQYIRWISALCIVPPEMAQGIRDRDRAERALDRTIDAAVDKLGGGLDSVGGVG</sequence>
<name>A0A0F9F1N1_9ZZZZ</name>
<reference evidence="1" key="1">
    <citation type="journal article" date="2015" name="Nature">
        <title>Complex archaea that bridge the gap between prokaryotes and eukaryotes.</title>
        <authorList>
            <person name="Spang A."/>
            <person name="Saw J.H."/>
            <person name="Jorgensen S.L."/>
            <person name="Zaremba-Niedzwiedzka K."/>
            <person name="Martijn J."/>
            <person name="Lind A.E."/>
            <person name="van Eijk R."/>
            <person name="Schleper C."/>
            <person name="Guy L."/>
            <person name="Ettema T.J."/>
        </authorList>
    </citation>
    <scope>NUCLEOTIDE SEQUENCE</scope>
</reference>
<organism evidence="1">
    <name type="scientific">marine sediment metagenome</name>
    <dbReference type="NCBI Taxonomy" id="412755"/>
    <lineage>
        <taxon>unclassified sequences</taxon>
        <taxon>metagenomes</taxon>
        <taxon>ecological metagenomes</taxon>
    </lineage>
</organism>
<dbReference type="EMBL" id="LAZR01034556">
    <property type="protein sequence ID" value="KKL44972.1"/>
    <property type="molecule type" value="Genomic_DNA"/>
</dbReference>
<proteinExistence type="predicted"/>
<accession>A0A0F9F1N1</accession>
<gene>
    <name evidence="1" type="ORF">LCGC14_2360350</name>
</gene>
<dbReference type="AlphaFoldDB" id="A0A0F9F1N1"/>
<evidence type="ECO:0000313" key="1">
    <source>
        <dbReference type="EMBL" id="KKL44972.1"/>
    </source>
</evidence>
<protein>
    <submittedName>
        <fullName evidence="1">Uncharacterized protein</fullName>
    </submittedName>
</protein>